<evidence type="ECO:0000313" key="2">
    <source>
        <dbReference type="Proteomes" id="UP000604481"/>
    </source>
</evidence>
<gene>
    <name evidence="1" type="ORF">INR99_16985</name>
</gene>
<dbReference type="Proteomes" id="UP000604481">
    <property type="component" value="Unassembled WGS sequence"/>
</dbReference>
<dbReference type="InterPro" id="IPR027375">
    <property type="entry name" value="DKNYY"/>
</dbReference>
<evidence type="ECO:0000313" key="1">
    <source>
        <dbReference type="EMBL" id="MBE9611017.1"/>
    </source>
</evidence>
<dbReference type="AlphaFoldDB" id="A0A8J7K378"/>
<keyword evidence="2" id="KW-1185">Reference proteome</keyword>
<name>A0A8J7K378_9NEIS</name>
<comment type="caution">
    <text evidence="1">The sequence shown here is derived from an EMBL/GenBank/DDBJ whole genome shotgun (WGS) entry which is preliminary data.</text>
</comment>
<dbReference type="EMBL" id="JADFUA010000018">
    <property type="protein sequence ID" value="MBE9611017.1"/>
    <property type="molecule type" value="Genomic_DNA"/>
</dbReference>
<reference evidence="1 2" key="1">
    <citation type="submission" date="2020-10" db="EMBL/GenBank/DDBJ databases">
        <title>The genome sequence of Chitinilyticum litopenaei 4Y14.</title>
        <authorList>
            <person name="Liu Y."/>
        </authorList>
    </citation>
    <scope>NUCLEOTIDE SEQUENCE [LARGE SCALE GENOMIC DNA]</scope>
    <source>
        <strain evidence="1 2">4Y14</strain>
    </source>
</reference>
<dbReference type="RefSeq" id="WP_194117535.1">
    <property type="nucleotide sequence ID" value="NZ_JADFUA010000018.1"/>
</dbReference>
<protein>
    <submittedName>
        <fullName evidence="1">DKNYY domain-containing protein</fullName>
    </submittedName>
</protein>
<dbReference type="Pfam" id="PF13644">
    <property type="entry name" value="DKNYY"/>
    <property type="match status" value="2"/>
</dbReference>
<sequence>MSSGMITERLAYRDGQIIDLCFAPPRPLWQKDGSPLPIQAPEHFHVLIPIEADGPLRWFSDGLCIYAQAQQGSAMAYEYYYAIPEADPASFTVLNQRYARDARHAYYITGKTIRTRSAESFITLPDKHPLLDAHGNVTELCDSYLNDSGMFATDGSAVYVCGSILKNANADRFRLLPCLYASDGERVFYRGKPVDADAASFVAILQDCGDGGPRLWACDRDAPFAGGQRQLAADPQVQAQWNAFFACHPELTDYWWHRNQTTTASHQPRYQGIALQGLDADSFAIISLASCWGTSCRVDLLGDRHGCWQPHYWLPDDGQAYVTLEPVSQASISSIRELGSGYFTDGQHIFLLETGYSTAIKLGKADANSFHVLQAGWARDARHFYYAGVAKQGIDAASFQQAGHYAWDRQRLFSRGKPLQVDAPHSELRSPHPEFLIAGDKLYYDRRPVSTRRIHLPSLTFIGSTHARDRHRCYAICETGLRECPESELPAPASTEP</sequence>
<organism evidence="1 2">
    <name type="scientific">Chitinilyticum piscinae</name>
    <dbReference type="NCBI Taxonomy" id="2866724"/>
    <lineage>
        <taxon>Bacteria</taxon>
        <taxon>Pseudomonadati</taxon>
        <taxon>Pseudomonadota</taxon>
        <taxon>Betaproteobacteria</taxon>
        <taxon>Neisseriales</taxon>
        <taxon>Chitinibacteraceae</taxon>
        <taxon>Chitinilyticum</taxon>
    </lineage>
</organism>
<proteinExistence type="predicted"/>
<accession>A0A8J7K378</accession>